<evidence type="ECO:0000256" key="3">
    <source>
        <dbReference type="ARBA" id="ARBA00023125"/>
    </source>
</evidence>
<organism evidence="6 7">
    <name type="scientific">Microlunatus aurantiacus</name>
    <dbReference type="NCBI Taxonomy" id="446786"/>
    <lineage>
        <taxon>Bacteria</taxon>
        <taxon>Bacillati</taxon>
        <taxon>Actinomycetota</taxon>
        <taxon>Actinomycetes</taxon>
        <taxon>Propionibacteriales</taxon>
        <taxon>Propionibacteriaceae</taxon>
        <taxon>Microlunatus</taxon>
    </lineage>
</organism>
<dbReference type="SUPFAM" id="SSF100950">
    <property type="entry name" value="NagB/RpiA/CoA transferase-like"/>
    <property type="match status" value="1"/>
</dbReference>
<dbReference type="InterPro" id="IPR007324">
    <property type="entry name" value="Sugar-bd_dom_put"/>
</dbReference>
<dbReference type="Gene3D" id="1.10.10.10">
    <property type="entry name" value="Winged helix-like DNA-binding domain superfamily/Winged helix DNA-binding domain"/>
    <property type="match status" value="1"/>
</dbReference>
<dbReference type="RefSeq" id="WP_344814705.1">
    <property type="nucleotide sequence ID" value="NZ_BAAAYX010000035.1"/>
</dbReference>
<dbReference type="Proteomes" id="UP001500051">
    <property type="component" value="Unassembled WGS sequence"/>
</dbReference>
<comment type="similarity">
    <text evidence="1">Belongs to the SorC transcriptional regulatory family.</text>
</comment>
<protein>
    <submittedName>
        <fullName evidence="6">Sugar-binding domain-containing protein</fullName>
    </submittedName>
</protein>
<sequence length="328" mass="35454">MRRDTADDSWSEHELRRVATLYYLGDETMESIAQRQQVSRSTVSRQLKLARERGIVRISVDTGAPDGGLGGQLAQRYGVTAHVVPVRDSAGDSRLLHQVCRYAGRLLSDWFADNMVLGVAWGATMSTLMDHLVPKPTRGATIVQLNGAVHASSTEIRSMSDLLGRACDAFDARPQFFPVPAFFDDPATRDALWRERSIAAVVELQQRCDIAVFGVGSWTGEVSQVYAGGYLDPADLEALRRAGAVGDICTTFLRLDGSWADLTINARGSGPDLTTLAGLPRRVCVVAGQGRVPGTIGALNAGVVTDLVIDEQTAATLLGFDPRQVSRR</sequence>
<evidence type="ECO:0000256" key="4">
    <source>
        <dbReference type="ARBA" id="ARBA00023163"/>
    </source>
</evidence>
<dbReference type="InterPro" id="IPR036388">
    <property type="entry name" value="WH-like_DNA-bd_sf"/>
</dbReference>
<dbReference type="InterPro" id="IPR051054">
    <property type="entry name" value="SorC_transcr_regulators"/>
</dbReference>
<evidence type="ECO:0000259" key="5">
    <source>
        <dbReference type="Pfam" id="PF04198"/>
    </source>
</evidence>
<accession>A0ABP7EJQ9</accession>
<keyword evidence="7" id="KW-1185">Reference proteome</keyword>
<evidence type="ECO:0000313" key="7">
    <source>
        <dbReference type="Proteomes" id="UP001500051"/>
    </source>
</evidence>
<dbReference type="InterPro" id="IPR037171">
    <property type="entry name" value="NagB/RpiA_transferase-like"/>
</dbReference>
<proteinExistence type="inferred from homology"/>
<evidence type="ECO:0000256" key="2">
    <source>
        <dbReference type="ARBA" id="ARBA00023015"/>
    </source>
</evidence>
<evidence type="ECO:0000313" key="6">
    <source>
        <dbReference type="EMBL" id="GAA3719844.1"/>
    </source>
</evidence>
<dbReference type="Gene3D" id="3.40.50.1360">
    <property type="match status" value="1"/>
</dbReference>
<dbReference type="EMBL" id="BAAAYX010000035">
    <property type="protein sequence ID" value="GAA3719844.1"/>
    <property type="molecule type" value="Genomic_DNA"/>
</dbReference>
<evidence type="ECO:0000256" key="1">
    <source>
        <dbReference type="ARBA" id="ARBA00010466"/>
    </source>
</evidence>
<feature type="domain" description="Sugar-binding" evidence="5">
    <location>
        <begin position="71"/>
        <end position="318"/>
    </location>
</feature>
<dbReference type="Pfam" id="PF04198">
    <property type="entry name" value="Sugar-bind"/>
    <property type="match status" value="1"/>
</dbReference>
<comment type="caution">
    <text evidence="6">The sequence shown here is derived from an EMBL/GenBank/DDBJ whole genome shotgun (WGS) entry which is preliminary data.</text>
</comment>
<dbReference type="PANTHER" id="PTHR34294:SF1">
    <property type="entry name" value="TRANSCRIPTIONAL REGULATOR LSRR"/>
    <property type="match status" value="1"/>
</dbReference>
<gene>
    <name evidence="6" type="ORF">GCM10022204_44910</name>
</gene>
<keyword evidence="2" id="KW-0805">Transcription regulation</keyword>
<keyword evidence="4" id="KW-0804">Transcription</keyword>
<reference evidence="7" key="1">
    <citation type="journal article" date="2019" name="Int. J. Syst. Evol. Microbiol.">
        <title>The Global Catalogue of Microorganisms (GCM) 10K type strain sequencing project: providing services to taxonomists for standard genome sequencing and annotation.</title>
        <authorList>
            <consortium name="The Broad Institute Genomics Platform"/>
            <consortium name="The Broad Institute Genome Sequencing Center for Infectious Disease"/>
            <person name="Wu L."/>
            <person name="Ma J."/>
        </authorList>
    </citation>
    <scope>NUCLEOTIDE SEQUENCE [LARGE SCALE GENOMIC DNA]</scope>
    <source>
        <strain evidence="7">JCM 16548</strain>
    </source>
</reference>
<dbReference type="PANTHER" id="PTHR34294">
    <property type="entry name" value="TRANSCRIPTIONAL REGULATOR-RELATED"/>
    <property type="match status" value="1"/>
</dbReference>
<keyword evidence="3" id="KW-0238">DNA-binding</keyword>
<name>A0ABP7EJQ9_9ACTN</name>